<dbReference type="EMBL" id="JAWJZF010000272">
    <property type="protein sequence ID" value="MDX2291806.1"/>
    <property type="molecule type" value="Genomic_DNA"/>
</dbReference>
<proteinExistence type="predicted"/>
<gene>
    <name evidence="2" type="ORF">R2363_06430</name>
</gene>
<evidence type="ECO:0000313" key="2">
    <source>
        <dbReference type="EMBL" id="MDX2291806.1"/>
    </source>
</evidence>
<evidence type="ECO:0008006" key="4">
    <source>
        <dbReference type="Google" id="ProtNLM"/>
    </source>
</evidence>
<evidence type="ECO:0000313" key="3">
    <source>
        <dbReference type="Proteomes" id="UP001278571"/>
    </source>
</evidence>
<sequence>MISIDGRDVLSRQDIHDRYGYAMSALERWWAARETNGHPDPLPTKIGGVMFWDAEEWEAWDRRRLNPEVPAHLRSRDDLMREHHISRGKLASLWAARETNGHPPATRIGRTQYWDAQEWADWYARQQGSARSIRTEVDEEAAAGDPGELIGSSEFGRILGHRDHSWVAKAAVTPPPGFPEPAAWGDPVARKRPKWRRGDAVTYATTRKDITAAQPVRRRRTGSTNNQPYPYYGDPRLTLARQILAQHPDAPQVELIERLSRQSDQPTSHSSWRNIIVTAREHPADLDPQE</sequence>
<dbReference type="Proteomes" id="UP001278571">
    <property type="component" value="Unassembled WGS sequence"/>
</dbReference>
<keyword evidence="3" id="KW-1185">Reference proteome</keyword>
<organism evidence="2 3">
    <name type="scientific">Streptomyces roseolus</name>
    <dbReference type="NCBI Taxonomy" id="67358"/>
    <lineage>
        <taxon>Bacteria</taxon>
        <taxon>Bacillati</taxon>
        <taxon>Actinomycetota</taxon>
        <taxon>Actinomycetes</taxon>
        <taxon>Kitasatosporales</taxon>
        <taxon>Streptomycetaceae</taxon>
        <taxon>Streptomyces</taxon>
    </lineage>
</organism>
<name>A0ABU4K216_9ACTN</name>
<dbReference type="RefSeq" id="WP_319008341.1">
    <property type="nucleotide sequence ID" value="NZ_JAWJZF010000272.1"/>
</dbReference>
<reference evidence="2 3" key="1">
    <citation type="submission" date="2023-10" db="EMBL/GenBank/DDBJ databases">
        <authorList>
            <person name="Wang X.X."/>
        </authorList>
    </citation>
    <scope>NUCLEOTIDE SEQUENCE [LARGE SCALE GENOMIC DNA]</scope>
    <source>
        <strain evidence="2 3">NBRC 12816</strain>
    </source>
</reference>
<feature type="region of interest" description="Disordered" evidence="1">
    <location>
        <begin position="259"/>
        <end position="290"/>
    </location>
</feature>
<feature type="compositionally biased region" description="Basic and acidic residues" evidence="1">
    <location>
        <begin position="279"/>
        <end position="290"/>
    </location>
</feature>
<comment type="caution">
    <text evidence="2">The sequence shown here is derived from an EMBL/GenBank/DDBJ whole genome shotgun (WGS) entry which is preliminary data.</text>
</comment>
<protein>
    <recommendedName>
        <fullName evidence="4">DNA-binding protein</fullName>
    </recommendedName>
</protein>
<accession>A0ABU4K216</accession>
<feature type="compositionally biased region" description="Polar residues" evidence="1">
    <location>
        <begin position="262"/>
        <end position="273"/>
    </location>
</feature>
<evidence type="ECO:0000256" key="1">
    <source>
        <dbReference type="SAM" id="MobiDB-lite"/>
    </source>
</evidence>